<protein>
    <recommendedName>
        <fullName evidence="3">CDI immunity protein domain-containing protein</fullName>
    </recommendedName>
</protein>
<dbReference type="CDD" id="cd20688">
    <property type="entry name" value="CdiI_Ecoli_Nm-like"/>
    <property type="match status" value="1"/>
</dbReference>
<evidence type="ECO:0000313" key="2">
    <source>
        <dbReference type="Proteomes" id="UP000591929"/>
    </source>
</evidence>
<dbReference type="InterPro" id="IPR041256">
    <property type="entry name" value="CdiI_4"/>
</dbReference>
<dbReference type="AlphaFoldDB" id="A0A841Y8P8"/>
<evidence type="ECO:0008006" key="3">
    <source>
        <dbReference type="Google" id="ProtNLM"/>
    </source>
</evidence>
<dbReference type="RefSeq" id="WP_185377022.1">
    <property type="nucleotide sequence ID" value="NZ_JAARPL010000006.1"/>
</dbReference>
<reference evidence="1 2" key="1">
    <citation type="submission" date="2020-03" db="EMBL/GenBank/DDBJ databases">
        <title>Soil Listeria distribution.</title>
        <authorList>
            <person name="Liao J."/>
            <person name="Wiedmann M."/>
        </authorList>
    </citation>
    <scope>NUCLEOTIDE SEQUENCE [LARGE SCALE GENOMIC DNA]</scope>
    <source>
        <strain evidence="1 2">FSL L7-1681</strain>
    </source>
</reference>
<gene>
    <name evidence="1" type="ORF">HB847_09300</name>
</gene>
<name>A0A841Y8P8_9LIST</name>
<comment type="caution">
    <text evidence="1">The sequence shown here is derived from an EMBL/GenBank/DDBJ whole genome shotgun (WGS) entry which is preliminary data.</text>
</comment>
<accession>A0A841Y8P8</accession>
<proteinExistence type="predicted"/>
<evidence type="ECO:0000313" key="1">
    <source>
        <dbReference type="EMBL" id="MBC1372572.1"/>
    </source>
</evidence>
<sequence length="130" mass="15101">MSEEYQVIENKDGVDELVSTYFNFINGRYLEDALKNFAKREGYGQEIVFVYFQSDLDDYDMAQLPKPLDQEHILIELGYPAVETEQIAYLDFETFYYYLEASVRKEIEKGSENAKLIGLLSEVRNGLQLG</sequence>
<dbReference type="Proteomes" id="UP000591929">
    <property type="component" value="Unassembled WGS sequence"/>
</dbReference>
<organism evidence="1 2">
    <name type="scientific">Listeria booriae</name>
    <dbReference type="NCBI Taxonomy" id="1552123"/>
    <lineage>
        <taxon>Bacteria</taxon>
        <taxon>Bacillati</taxon>
        <taxon>Bacillota</taxon>
        <taxon>Bacilli</taxon>
        <taxon>Bacillales</taxon>
        <taxon>Listeriaceae</taxon>
        <taxon>Listeria</taxon>
    </lineage>
</organism>
<dbReference type="EMBL" id="JAARPL010000006">
    <property type="protein sequence ID" value="MBC1372572.1"/>
    <property type="molecule type" value="Genomic_DNA"/>
</dbReference>